<accession>A0A1W0X8I8</accession>
<dbReference type="AlphaFoldDB" id="A0A1W0X8I8"/>
<reference evidence="3" key="1">
    <citation type="submission" date="2017-01" db="EMBL/GenBank/DDBJ databases">
        <title>Comparative genomics of anhydrobiosis in the tardigrade Hypsibius dujardini.</title>
        <authorList>
            <person name="Yoshida Y."/>
            <person name="Koutsovoulos G."/>
            <person name="Laetsch D."/>
            <person name="Stevens L."/>
            <person name="Kumar S."/>
            <person name="Horikawa D."/>
            <person name="Ishino K."/>
            <person name="Komine S."/>
            <person name="Tomita M."/>
            <person name="Blaxter M."/>
            <person name="Arakawa K."/>
        </authorList>
    </citation>
    <scope>NUCLEOTIDE SEQUENCE [LARGE SCALE GENOMIC DNA]</scope>
    <source>
        <strain evidence="3">Z151</strain>
    </source>
</reference>
<feature type="region of interest" description="Disordered" evidence="1">
    <location>
        <begin position="34"/>
        <end position="60"/>
    </location>
</feature>
<dbReference type="EMBL" id="MTYJ01000009">
    <property type="protein sequence ID" value="OQV23855.1"/>
    <property type="molecule type" value="Genomic_DNA"/>
</dbReference>
<organism evidence="2 3">
    <name type="scientific">Hypsibius exemplaris</name>
    <name type="common">Freshwater tardigrade</name>
    <dbReference type="NCBI Taxonomy" id="2072580"/>
    <lineage>
        <taxon>Eukaryota</taxon>
        <taxon>Metazoa</taxon>
        <taxon>Ecdysozoa</taxon>
        <taxon>Tardigrada</taxon>
        <taxon>Eutardigrada</taxon>
        <taxon>Parachela</taxon>
        <taxon>Hypsibioidea</taxon>
        <taxon>Hypsibiidae</taxon>
        <taxon>Hypsibius</taxon>
    </lineage>
</organism>
<name>A0A1W0X8I8_HYPEX</name>
<keyword evidence="3" id="KW-1185">Reference proteome</keyword>
<dbReference type="Proteomes" id="UP000192578">
    <property type="component" value="Unassembled WGS sequence"/>
</dbReference>
<gene>
    <name evidence="2" type="ORF">BV898_02204</name>
</gene>
<evidence type="ECO:0000313" key="3">
    <source>
        <dbReference type="Proteomes" id="UP000192578"/>
    </source>
</evidence>
<dbReference type="OrthoDB" id="25675at2759"/>
<evidence type="ECO:0000313" key="2">
    <source>
        <dbReference type="EMBL" id="OQV23855.1"/>
    </source>
</evidence>
<sequence>MDRRACVDLPRLFKTDDSWKKEVLPNEEAIVPAAEIPELNADGDSGVEGNARQNEDKLNDLGLQEVIQSLPRDQRNQGSFRYL</sequence>
<evidence type="ECO:0000256" key="1">
    <source>
        <dbReference type="SAM" id="MobiDB-lite"/>
    </source>
</evidence>
<comment type="caution">
    <text evidence="2">The sequence shown here is derived from an EMBL/GenBank/DDBJ whole genome shotgun (WGS) entry which is preliminary data.</text>
</comment>
<proteinExistence type="predicted"/>
<protein>
    <submittedName>
        <fullName evidence="2">Uncharacterized protein</fullName>
    </submittedName>
</protein>